<keyword evidence="1" id="KW-0472">Membrane</keyword>
<evidence type="ECO:0000313" key="2">
    <source>
        <dbReference type="EMBL" id="AHA52557.1"/>
    </source>
</evidence>
<proteinExistence type="predicted"/>
<keyword evidence="1" id="KW-1133">Transmembrane helix</keyword>
<protein>
    <submittedName>
        <fullName evidence="2">NADH dehydrogenase subunit 6</fullName>
    </submittedName>
</protein>
<geneLocation type="mitochondrion" evidence="2"/>
<name>A0A0A6ZLX5_9HYME</name>
<gene>
    <name evidence="2" type="primary">ND6</name>
</gene>
<feature type="transmembrane region" description="Helical" evidence="1">
    <location>
        <begin position="91"/>
        <end position="112"/>
    </location>
</feature>
<dbReference type="EMBL" id="KF385875">
    <property type="protein sequence ID" value="AHA52557.1"/>
    <property type="molecule type" value="Genomic_DNA"/>
</dbReference>
<keyword evidence="2" id="KW-0496">Mitochondrion</keyword>
<feature type="transmembrane region" description="Helical" evidence="1">
    <location>
        <begin position="154"/>
        <end position="176"/>
    </location>
</feature>
<feature type="transmembrane region" description="Helical" evidence="1">
    <location>
        <begin position="6"/>
        <end position="23"/>
    </location>
</feature>
<sequence length="184" mass="22987">MMLNMFMYLVIFIDFILIILILLPSNLYKFHPLLLSLILIFYIIFLVIKMNFFTNSYWYSYMLFLVMVGGLMILFMYFTSLMNNELFIFNYLYYIYFYLKFLFILMLIYFYIKYNILNIFFEYMEILNFNNLINNNQIFYFKNLMMIFFMDMNLYMLFYLFLMMICSVLICMKTLIPLRQMFNK</sequence>
<evidence type="ECO:0000256" key="1">
    <source>
        <dbReference type="SAM" id="Phobius"/>
    </source>
</evidence>
<feature type="transmembrane region" description="Helical" evidence="1">
    <location>
        <begin position="58"/>
        <end position="79"/>
    </location>
</feature>
<accession>A0A0A6ZLX5</accession>
<organism evidence="2">
    <name type="scientific">Pambolus sp. QL-2013</name>
    <dbReference type="NCBI Taxonomy" id="1421597"/>
    <lineage>
        <taxon>Eukaryota</taxon>
        <taxon>Metazoa</taxon>
        <taxon>Ecdysozoa</taxon>
        <taxon>Arthropoda</taxon>
        <taxon>Hexapoda</taxon>
        <taxon>Insecta</taxon>
        <taxon>Pterygota</taxon>
        <taxon>Neoptera</taxon>
        <taxon>Endopterygota</taxon>
        <taxon>Hymenoptera</taxon>
        <taxon>Apocrita</taxon>
        <taxon>Ichneumonoidea</taxon>
        <taxon>Braconidae</taxon>
        <taxon>Exothecinae</taxon>
        <taxon>Pambolus</taxon>
    </lineage>
</organism>
<feature type="transmembrane region" description="Helical" evidence="1">
    <location>
        <begin position="30"/>
        <end position="52"/>
    </location>
</feature>
<keyword evidence="1" id="KW-0812">Transmembrane</keyword>
<reference evidence="2" key="1">
    <citation type="submission" date="2013-07" db="EMBL/GenBank/DDBJ databases">
        <title>The comparative mitochondrial genomes from Braconidae subfamilies and the phylogeny of the Hymenoptera.</title>
        <authorList>
            <person name="Li Q."/>
            <person name="Wei S.J."/>
            <person name="Chen X.X."/>
        </authorList>
    </citation>
    <scope>NUCLEOTIDE SEQUENCE</scope>
</reference>
<dbReference type="AlphaFoldDB" id="A0A0A6ZLX5"/>